<feature type="compositionally biased region" description="Low complexity" evidence="1">
    <location>
        <begin position="96"/>
        <end position="113"/>
    </location>
</feature>
<feature type="compositionally biased region" description="Polar residues" evidence="1">
    <location>
        <begin position="1058"/>
        <end position="1073"/>
    </location>
</feature>
<feature type="compositionally biased region" description="Low complexity" evidence="1">
    <location>
        <begin position="902"/>
        <end position="913"/>
    </location>
</feature>
<protein>
    <recommendedName>
        <fullName evidence="4">Eisosome protein SEG1</fullName>
    </recommendedName>
</protein>
<name>J7RZ98_HUIN7</name>
<keyword evidence="3" id="KW-1185">Reference proteome</keyword>
<proteinExistence type="predicted"/>
<dbReference type="GeneID" id="34526217"/>
<feature type="compositionally biased region" description="Polar residues" evidence="1">
    <location>
        <begin position="459"/>
        <end position="471"/>
    </location>
</feature>
<gene>
    <name evidence="2" type="primary">KNAG0E02580</name>
    <name evidence="2" type="ordered locus">KNAG_0E02580</name>
</gene>
<dbReference type="OrthoDB" id="4085524at2759"/>
<dbReference type="eggNOG" id="ENOG502S0GH">
    <property type="taxonomic scope" value="Eukaryota"/>
</dbReference>
<accession>J7RZ98</accession>
<evidence type="ECO:0000313" key="2">
    <source>
        <dbReference type="EMBL" id="CCK70517.1"/>
    </source>
</evidence>
<feature type="compositionally biased region" description="Polar residues" evidence="1">
    <location>
        <begin position="1092"/>
        <end position="1124"/>
    </location>
</feature>
<organism evidence="2 3">
    <name type="scientific">Huiozyma naganishii (strain ATCC MYA-139 / BCRC 22969 / CBS 8797 / KCTC 17520 / NBRC 10181 / NCYC 3082 / Yp74L-3)</name>
    <name type="common">Yeast</name>
    <name type="synonym">Kazachstania naganishii</name>
    <dbReference type="NCBI Taxonomy" id="1071383"/>
    <lineage>
        <taxon>Eukaryota</taxon>
        <taxon>Fungi</taxon>
        <taxon>Dikarya</taxon>
        <taxon>Ascomycota</taxon>
        <taxon>Saccharomycotina</taxon>
        <taxon>Saccharomycetes</taxon>
        <taxon>Saccharomycetales</taxon>
        <taxon>Saccharomycetaceae</taxon>
        <taxon>Huiozyma</taxon>
    </lineage>
</organism>
<evidence type="ECO:0000313" key="3">
    <source>
        <dbReference type="Proteomes" id="UP000006310"/>
    </source>
</evidence>
<feature type="compositionally biased region" description="Basic and acidic residues" evidence="1">
    <location>
        <begin position="70"/>
        <end position="85"/>
    </location>
</feature>
<feature type="compositionally biased region" description="Polar residues" evidence="1">
    <location>
        <begin position="642"/>
        <end position="653"/>
    </location>
</feature>
<feature type="compositionally biased region" description="Basic and acidic residues" evidence="1">
    <location>
        <begin position="860"/>
        <end position="872"/>
    </location>
</feature>
<feature type="region of interest" description="Disordered" evidence="1">
    <location>
        <begin position="175"/>
        <end position="293"/>
    </location>
</feature>
<feature type="region of interest" description="Disordered" evidence="1">
    <location>
        <begin position="391"/>
        <end position="1147"/>
    </location>
</feature>
<reference evidence="2 3" key="1">
    <citation type="journal article" date="2011" name="Proc. Natl. Acad. Sci. U.S.A.">
        <title>Evolutionary erosion of yeast sex chromosomes by mating-type switching accidents.</title>
        <authorList>
            <person name="Gordon J.L."/>
            <person name="Armisen D."/>
            <person name="Proux-Wera E."/>
            <person name="Oheigeartaigh S.S."/>
            <person name="Byrne K.P."/>
            <person name="Wolfe K.H."/>
        </authorList>
    </citation>
    <scope>NUCLEOTIDE SEQUENCE [LARGE SCALE GENOMIC DNA]</scope>
    <source>
        <strain evidence="3">ATCC MYA-139 / BCRC 22969 / CBS 8797 / CCRC 22969 / KCTC 17520 / NBRC 10181 / NCYC 3082</strain>
    </source>
</reference>
<feature type="compositionally biased region" description="Basic residues" evidence="1">
    <location>
        <begin position="1137"/>
        <end position="1147"/>
    </location>
</feature>
<dbReference type="EMBL" id="HE978318">
    <property type="protein sequence ID" value="CCK70517.1"/>
    <property type="molecule type" value="Genomic_DNA"/>
</dbReference>
<feature type="compositionally biased region" description="Basic and acidic residues" evidence="1">
    <location>
        <begin position="472"/>
        <end position="486"/>
    </location>
</feature>
<feature type="compositionally biased region" description="Basic and acidic residues" evidence="1">
    <location>
        <begin position="430"/>
        <end position="458"/>
    </location>
</feature>
<feature type="compositionally biased region" description="Polar residues" evidence="1">
    <location>
        <begin position="726"/>
        <end position="761"/>
    </location>
</feature>
<feature type="compositionally biased region" description="Low complexity" evidence="1">
    <location>
        <begin position="846"/>
        <end position="857"/>
    </location>
</feature>
<dbReference type="Proteomes" id="UP000006310">
    <property type="component" value="Chromosome 5"/>
</dbReference>
<feature type="compositionally biased region" description="Low complexity" evidence="1">
    <location>
        <begin position="208"/>
        <end position="219"/>
    </location>
</feature>
<feature type="region of interest" description="Disordered" evidence="1">
    <location>
        <begin position="35"/>
        <end position="134"/>
    </location>
</feature>
<dbReference type="OMA" id="FNDSYLD"/>
<feature type="compositionally biased region" description="Basic and acidic residues" evidence="1">
    <location>
        <begin position="273"/>
        <end position="290"/>
    </location>
</feature>
<feature type="compositionally biased region" description="Polar residues" evidence="1">
    <location>
        <begin position="558"/>
        <end position="578"/>
    </location>
</feature>
<evidence type="ECO:0000256" key="1">
    <source>
        <dbReference type="SAM" id="MobiDB-lite"/>
    </source>
</evidence>
<dbReference type="KEGG" id="kng:KNAG_0E02580"/>
<feature type="compositionally biased region" description="Basic and acidic residues" evidence="1">
    <location>
        <begin position="118"/>
        <end position="130"/>
    </location>
</feature>
<feature type="region of interest" description="Disordered" evidence="1">
    <location>
        <begin position="338"/>
        <end position="365"/>
    </location>
</feature>
<dbReference type="RefSeq" id="XP_022464763.1">
    <property type="nucleotide sequence ID" value="XM_022608248.1"/>
</dbReference>
<feature type="compositionally biased region" description="Polar residues" evidence="1">
    <location>
        <begin position="49"/>
        <end position="65"/>
    </location>
</feature>
<dbReference type="AlphaFoldDB" id="J7RZ98"/>
<evidence type="ECO:0008006" key="4">
    <source>
        <dbReference type="Google" id="ProtNLM"/>
    </source>
</evidence>
<reference evidence="3" key="2">
    <citation type="submission" date="2012-08" db="EMBL/GenBank/DDBJ databases">
        <title>Genome sequence of Kazachstania naganishii.</title>
        <authorList>
            <person name="Gordon J.L."/>
            <person name="Armisen D."/>
            <person name="Proux-Wera E."/>
            <person name="OhEigeartaigh S.S."/>
            <person name="Byrne K.P."/>
            <person name="Wolfe K.H."/>
        </authorList>
    </citation>
    <scope>NUCLEOTIDE SEQUENCE [LARGE SCALE GENOMIC DNA]</scope>
    <source>
        <strain evidence="3">ATCC MYA-139 / BCRC 22969 / CBS 8797 / CCRC 22969 / KCTC 17520 / NBRC 10181 / NCYC 3082</strain>
    </source>
</reference>
<sequence>MSSSNRRVSYMGPYAEPVGSDAVAAAAALGKAISPNGRAVDYSKLPSYNAPQRANSVKRLSSLSYSHMKPSSERRQSLLREKPRAEGGSSGGGSNRRTSSMPSAARTSSRSSSLTGNRAREAHNAFKEFGGEQTSNLVYQQQKPKMVKKYIPGPYGLVAVEVPAEQNRNIEREIAQRKKRASYSLTGHYPFSGRSNSMQLKHQDSRRSVSSSTQQRNNSLVRDSTNNSARRHSSIGGSAPTHRKSTSDLKKGGAPKNTAGAANQQKKKVALAQKEEKQQPKQRQYDHQDKSLPMIETSMREETELELELEQSSNSKILGEVSELDKLLEENIRLEERIGDMQQGSVDQIEEPEPIATPATREEPKTAGLLVGNDQQGLKAVELDNVKEDELPTLVDSDDSRVNGEAIPSVNDMLSKPDVDLAAEMEEKLEEQGKLPHDVEDKQQEVEPVDDKSQDVATKETQALETPSVKNELTEHHPVETEHEDIYLEQPELVETRESQAAEAQPADAQVEDLQPAQAEANIEATKSKEESQPTQKAPDESKTPTINVDHVEHQDDTNSNPRISRQSFVDQGSSVYDDSSVYENDEMITTGDESEEIKPIVLSGGSDDELVASDELRSKEPDVATSIANEVENDGNDLRSDASSYKSTQENMRITPLQDPDIPPMNPKRIRNSFHENSEAVQDNSYSKKGTSDNNAVVKKAVKSEKSMAGYLRSTNPYLSKRGNQKPSGDGATQKSATMRRGNSSEGTSSTPTKQTSPRRPQSELRPPGMQQISRQRTPIKSALKKSSPHSKGGSKFSDSPANSAYLKLTTAENTRLNAQLSTENLVPRKPSRKMLRPSSSVGQTPPKKTASPAAADGTLRRDSQSKERTAGHAKHLSSSNSKRASKLGKGDAIHTHARPTTHPTGTKSTPTKPKKEAAKPNPALNSILYPKEPPQKRSSFERLRNKNEGLGFKKQSLREAMMAGEDGMMDGGYDRQSNAQTPHHSTKDDIPTLFNGFSSRFQDSDAEDEEYDESIPSNRGNASDARSGGSKHKSGGLSFLKSKMVPTGHREDNHLSAPQHQQLGSDNQRSVSKPVGSSKPNADKGFMRTASVNDSTMVGASPAAQTQTRNDTNTSETSAQGSKTEDGKKSSNFGKKLKKLFGRKN</sequence>
<dbReference type="HOGENOM" id="CLU_290217_0_0_1"/>
<feature type="compositionally biased region" description="Acidic residues" evidence="1">
    <location>
        <begin position="1006"/>
        <end position="1015"/>
    </location>
</feature>
<feature type="compositionally biased region" description="Basic and acidic residues" evidence="1">
    <location>
        <begin position="935"/>
        <end position="949"/>
    </location>
</feature>
<feature type="compositionally biased region" description="Polar residues" evidence="1">
    <location>
        <begin position="680"/>
        <end position="694"/>
    </location>
</feature>
<feature type="compositionally biased region" description="Polar residues" evidence="1">
    <location>
        <begin position="812"/>
        <end position="826"/>
    </location>
</feature>
<feature type="compositionally biased region" description="Basic and acidic residues" evidence="1">
    <location>
        <begin position="526"/>
        <end position="543"/>
    </location>
</feature>
<dbReference type="STRING" id="1071383.J7RZ98"/>